<reference evidence="2" key="1">
    <citation type="journal article" date="2019" name="Int. J. Syst. Evol. Microbiol.">
        <title>The Global Catalogue of Microorganisms (GCM) 10K type strain sequencing project: providing services to taxonomists for standard genome sequencing and annotation.</title>
        <authorList>
            <consortium name="The Broad Institute Genomics Platform"/>
            <consortium name="The Broad Institute Genome Sequencing Center for Infectious Disease"/>
            <person name="Wu L."/>
            <person name="Ma J."/>
        </authorList>
    </citation>
    <scope>NUCLEOTIDE SEQUENCE [LARGE SCALE GENOMIC DNA]</scope>
    <source>
        <strain evidence="2">JCM 12928</strain>
    </source>
</reference>
<comment type="caution">
    <text evidence="1">The sequence shown here is derived from an EMBL/GenBank/DDBJ whole genome shotgun (WGS) entry which is preliminary data.</text>
</comment>
<sequence length="217" mass="24213">MNVNVNAGANATARSNAGLNARAGGSVWVSGGGSAYVTVDQPYPTTISGLNVEGARMQRTIRVPYEERRRWEKRVVIRAMCIDDRNVPHPASQVRPDREVDGGYEGELYRCMAGTWLQMTWAEYQGDTQFDHGETMSCRKGEALWFGRNQIECRPQKAERECNERSLLRRYGAGVKILTWIREETFTSYREEVVEEQGIAVSGGTIALDGGVGGRVF</sequence>
<dbReference type="EMBL" id="BAAAGA010000010">
    <property type="protein sequence ID" value="GAA0630593.1"/>
    <property type="molecule type" value="Genomic_DNA"/>
</dbReference>
<organism evidence="1 2">
    <name type="scientific">Brevundimonas kwangchunensis</name>
    <dbReference type="NCBI Taxonomy" id="322163"/>
    <lineage>
        <taxon>Bacteria</taxon>
        <taxon>Pseudomonadati</taxon>
        <taxon>Pseudomonadota</taxon>
        <taxon>Alphaproteobacteria</taxon>
        <taxon>Caulobacterales</taxon>
        <taxon>Caulobacteraceae</taxon>
        <taxon>Brevundimonas</taxon>
    </lineage>
</organism>
<name>A0ABP3SAL5_9CAUL</name>
<dbReference type="Proteomes" id="UP001501352">
    <property type="component" value="Unassembled WGS sequence"/>
</dbReference>
<accession>A0ABP3SAL5</accession>
<proteinExistence type="predicted"/>
<keyword evidence="2" id="KW-1185">Reference proteome</keyword>
<evidence type="ECO:0000313" key="1">
    <source>
        <dbReference type="EMBL" id="GAA0630593.1"/>
    </source>
</evidence>
<dbReference type="RefSeq" id="WP_343794836.1">
    <property type="nucleotide sequence ID" value="NZ_BAAAGA010000010.1"/>
</dbReference>
<evidence type="ECO:0000313" key="2">
    <source>
        <dbReference type="Proteomes" id="UP001501352"/>
    </source>
</evidence>
<gene>
    <name evidence="1" type="ORF">GCM10009422_30160</name>
</gene>
<protein>
    <submittedName>
        <fullName evidence="1">Uncharacterized protein</fullName>
    </submittedName>
</protein>